<dbReference type="EMBL" id="SILG01000008">
    <property type="protein sequence ID" value="TBE57587.1"/>
    <property type="molecule type" value="Genomic_DNA"/>
</dbReference>
<evidence type="ECO:0000313" key="1">
    <source>
        <dbReference type="EMBL" id="TBE57587.1"/>
    </source>
</evidence>
<comment type="caution">
    <text evidence="1">The sequence shown here is derived from an EMBL/GenBank/DDBJ whole genome shotgun (WGS) entry which is preliminary data.</text>
</comment>
<organism evidence="1 2">
    <name type="scientific">Rhizobium beringeri</name>
    <dbReference type="NCBI Taxonomy" id="3019934"/>
    <lineage>
        <taxon>Bacteria</taxon>
        <taxon>Pseudomonadati</taxon>
        <taxon>Pseudomonadota</taxon>
        <taxon>Alphaproteobacteria</taxon>
        <taxon>Hyphomicrobiales</taxon>
        <taxon>Rhizobiaceae</taxon>
        <taxon>Rhizobium/Agrobacterium group</taxon>
        <taxon>Rhizobium</taxon>
    </lineage>
</organism>
<evidence type="ECO:0000313" key="2">
    <source>
        <dbReference type="Proteomes" id="UP000291302"/>
    </source>
</evidence>
<proteinExistence type="predicted"/>
<name>A0ABY1XH23_9HYPH</name>
<dbReference type="Proteomes" id="UP000291302">
    <property type="component" value="Unassembled WGS sequence"/>
</dbReference>
<dbReference type="RefSeq" id="WP_130767669.1">
    <property type="nucleotide sequence ID" value="NZ_SILG01000008.1"/>
</dbReference>
<protein>
    <submittedName>
        <fullName evidence="1">Uncharacterized protein</fullName>
    </submittedName>
</protein>
<accession>A0ABY1XH23</accession>
<reference evidence="1 2" key="1">
    <citation type="submission" date="2019-02" db="EMBL/GenBank/DDBJ databases">
        <title>The genomic architecture of introgression among sibling species of bacteria.</title>
        <authorList>
            <person name="Cavassim M.I.A."/>
            <person name="Moeskjaer S."/>
            <person name="Moslemi C."/>
            <person name="Fields B."/>
            <person name="Bachmann A."/>
            <person name="Vilhjalmsson B."/>
            <person name="Schierup M.H."/>
            <person name="Young J.P.W."/>
            <person name="Andersen S.U."/>
        </authorList>
    </citation>
    <scope>NUCLEOTIDE SEQUENCE [LARGE SCALE GENOMIC DNA]</scope>
    <source>
        <strain evidence="1 2">SM51</strain>
    </source>
</reference>
<gene>
    <name evidence="1" type="ORF">ELH03_37010</name>
</gene>
<sequence length="67" mass="7774">MTHIFTWLTQLLTKERPAEPFSPNIEGMNRAMEIAIARFPHDPVVQEARAKSELLIRSLLRPRVYDA</sequence>
<keyword evidence="2" id="KW-1185">Reference proteome</keyword>